<dbReference type="SUPFAM" id="SSF53822">
    <property type="entry name" value="Periplasmic binding protein-like I"/>
    <property type="match status" value="1"/>
</dbReference>
<dbReference type="PANTHER" id="PTHR47235:SF1">
    <property type="entry name" value="BLR6548 PROTEIN"/>
    <property type="match status" value="1"/>
</dbReference>
<sequence>MISAPSDFSGGVGPARRPRRRPRRNQPSPYPREAVRETAPRFGRRRVALVAVLVTALAAGCGGGSGDAPDASPADGCDTPGIGADEVRLGFVYPDSGAGAESLSVAMSGFIARVEQANADGGIHGRRVVYAWRDDASTADQNRAVVRDLVENEDVFGLVEASIAAAGGLDYLVERNIPVTGMPAEPLWTDPANRNMFAYSYVFSDGPSVSTFGDYAKAQGGTRAAVIQNDVTETGNGIGSKISASLLAAGIPIAPGSFVYNPAITDPVQLGQQLRAARVDVVSAAFAGKDLAEVVRGIREAGAPVKVIITPSGYDKSLLNEYGRTLRGLTAAVNYVPFEIGGGPAHQKYLKAVSTYAPELQPPDQELALVTYILTDLFLYGLDKAGECPTRAGFVDTLRASQYDAGGLLPGPVDMTKDVGQIGLCYSFMQVNQDGTGYEVVPNPAGTDDATRNRWCGHRLEQ</sequence>
<keyword evidence="6" id="KW-1185">Reference proteome</keyword>
<dbReference type="Proteomes" id="UP000604475">
    <property type="component" value="Unassembled WGS sequence"/>
</dbReference>
<evidence type="ECO:0000259" key="4">
    <source>
        <dbReference type="Pfam" id="PF13458"/>
    </source>
</evidence>
<dbReference type="InterPro" id="IPR028082">
    <property type="entry name" value="Peripla_BP_I"/>
</dbReference>
<accession>A0A937RAU9</accession>
<evidence type="ECO:0000313" key="5">
    <source>
        <dbReference type="EMBL" id="MBL7627065.1"/>
    </source>
</evidence>
<dbReference type="InterPro" id="IPR028081">
    <property type="entry name" value="Leu-bd"/>
</dbReference>
<evidence type="ECO:0000256" key="2">
    <source>
        <dbReference type="ARBA" id="ARBA00022729"/>
    </source>
</evidence>
<feature type="domain" description="Leucine-binding protein" evidence="4">
    <location>
        <begin position="86"/>
        <end position="435"/>
    </location>
</feature>
<proteinExistence type="inferred from homology"/>
<protein>
    <submittedName>
        <fullName evidence="5">ABC transporter substrate-binding protein</fullName>
    </submittedName>
</protein>
<name>A0A937RAU9_9ACTN</name>
<evidence type="ECO:0000256" key="1">
    <source>
        <dbReference type="ARBA" id="ARBA00010062"/>
    </source>
</evidence>
<dbReference type="AlphaFoldDB" id="A0A937RAU9"/>
<dbReference type="PANTHER" id="PTHR47235">
    <property type="entry name" value="BLR6548 PROTEIN"/>
    <property type="match status" value="1"/>
</dbReference>
<keyword evidence="2" id="KW-0732">Signal</keyword>
<dbReference type="Gene3D" id="3.40.50.2300">
    <property type="match status" value="2"/>
</dbReference>
<reference evidence="5" key="1">
    <citation type="submission" date="2020-12" db="EMBL/GenBank/DDBJ databases">
        <title>Genomic characterization of non-nitrogen-fixing Frankia strains.</title>
        <authorList>
            <person name="Carlos-Shanley C."/>
            <person name="Guerra T."/>
            <person name="Hahn D."/>
        </authorList>
    </citation>
    <scope>NUCLEOTIDE SEQUENCE</scope>
    <source>
        <strain evidence="5">CN6</strain>
    </source>
</reference>
<dbReference type="EMBL" id="JAEACQ010000155">
    <property type="protein sequence ID" value="MBL7627065.1"/>
    <property type="molecule type" value="Genomic_DNA"/>
</dbReference>
<gene>
    <name evidence="5" type="ORF">I7412_07780</name>
</gene>
<comment type="caution">
    <text evidence="5">The sequence shown here is derived from an EMBL/GenBank/DDBJ whole genome shotgun (WGS) entry which is preliminary data.</text>
</comment>
<dbReference type="Pfam" id="PF13458">
    <property type="entry name" value="Peripla_BP_6"/>
    <property type="match status" value="1"/>
</dbReference>
<comment type="similarity">
    <text evidence="1">Belongs to the leucine-binding protein family.</text>
</comment>
<organism evidence="5 6">
    <name type="scientific">Frankia nepalensis</name>
    <dbReference type="NCBI Taxonomy" id="1836974"/>
    <lineage>
        <taxon>Bacteria</taxon>
        <taxon>Bacillati</taxon>
        <taxon>Actinomycetota</taxon>
        <taxon>Actinomycetes</taxon>
        <taxon>Frankiales</taxon>
        <taxon>Frankiaceae</taxon>
        <taxon>Frankia</taxon>
    </lineage>
</organism>
<feature type="region of interest" description="Disordered" evidence="3">
    <location>
        <begin position="1"/>
        <end position="38"/>
    </location>
</feature>
<evidence type="ECO:0000313" key="6">
    <source>
        <dbReference type="Proteomes" id="UP000604475"/>
    </source>
</evidence>
<evidence type="ECO:0000256" key="3">
    <source>
        <dbReference type="SAM" id="MobiDB-lite"/>
    </source>
</evidence>
<dbReference type="CDD" id="cd06341">
    <property type="entry name" value="PBP1_ABC_ligand_binding-like"/>
    <property type="match status" value="1"/>
</dbReference>